<gene>
    <name evidence="1" type="ORF">RPERSI_LOCUS25237</name>
</gene>
<keyword evidence="2" id="KW-1185">Reference proteome</keyword>
<protein>
    <submittedName>
        <fullName evidence="1">31713_t:CDS:1</fullName>
    </submittedName>
</protein>
<accession>A0ACA9S1C9</accession>
<comment type="caution">
    <text evidence="1">The sequence shown here is derived from an EMBL/GenBank/DDBJ whole genome shotgun (WGS) entry which is preliminary data.</text>
</comment>
<dbReference type="EMBL" id="CAJVQC010082905">
    <property type="protein sequence ID" value="CAG8819899.1"/>
    <property type="molecule type" value="Genomic_DNA"/>
</dbReference>
<reference evidence="1" key="1">
    <citation type="submission" date="2021-06" db="EMBL/GenBank/DDBJ databases">
        <authorList>
            <person name="Kallberg Y."/>
            <person name="Tangrot J."/>
            <person name="Rosling A."/>
        </authorList>
    </citation>
    <scope>NUCLEOTIDE SEQUENCE</scope>
    <source>
        <strain evidence="1">MA461A</strain>
    </source>
</reference>
<sequence>SKLMKKIEDELKDQKNDASNACKDLKDGIEEWKKQKIYDAEKEMLIAVFDLAIRVGTIVIKPDGIVDIIKTIEKTSTSVQDALNAADKVKEFINNNQDINDKIQKIQQIDDDLKNNYNMAKDLNNNVMTEQERMESLDVNDLAQILKTEDRKGIKMKVEWESTKNGIIKLLNYPIEQGIKGAKEYKDSLEDLFTYINAYIAANNEEAKSYKEYSRIKLEVEVLKKKEERLKKMIENYESKEDDYDECAFLLFEYFINVKCWMLTFLENYRCAYKYWSLSESDIKLSVKKTTDQHMQDKHIIYQELQSTYYKFGNPPQPSKHTIRLPANYTTKFMSNRFITYEIPLDHPEFRQCERVRLINFRVFLKDVG</sequence>
<proteinExistence type="predicted"/>
<dbReference type="Proteomes" id="UP000789920">
    <property type="component" value="Unassembled WGS sequence"/>
</dbReference>
<name>A0ACA9S1C9_9GLOM</name>
<feature type="non-terminal residue" evidence="1">
    <location>
        <position position="369"/>
    </location>
</feature>
<evidence type="ECO:0000313" key="2">
    <source>
        <dbReference type="Proteomes" id="UP000789920"/>
    </source>
</evidence>
<feature type="non-terminal residue" evidence="1">
    <location>
        <position position="1"/>
    </location>
</feature>
<organism evidence="1 2">
    <name type="scientific">Racocetra persica</name>
    <dbReference type="NCBI Taxonomy" id="160502"/>
    <lineage>
        <taxon>Eukaryota</taxon>
        <taxon>Fungi</taxon>
        <taxon>Fungi incertae sedis</taxon>
        <taxon>Mucoromycota</taxon>
        <taxon>Glomeromycotina</taxon>
        <taxon>Glomeromycetes</taxon>
        <taxon>Diversisporales</taxon>
        <taxon>Gigasporaceae</taxon>
        <taxon>Racocetra</taxon>
    </lineage>
</organism>
<evidence type="ECO:0000313" key="1">
    <source>
        <dbReference type="EMBL" id="CAG8819899.1"/>
    </source>
</evidence>